<dbReference type="FunFam" id="2.170.270.10:FF:000001">
    <property type="entry name" value="Putative histone-lysine N-methyltransferase EZH2"/>
    <property type="match status" value="1"/>
</dbReference>
<proteinExistence type="predicted"/>
<evidence type="ECO:0000256" key="5">
    <source>
        <dbReference type="ARBA" id="ARBA00022691"/>
    </source>
</evidence>
<evidence type="ECO:0000256" key="8">
    <source>
        <dbReference type="ARBA" id="ARBA00023242"/>
    </source>
</evidence>
<dbReference type="SUPFAM" id="SSF82199">
    <property type="entry name" value="SET domain"/>
    <property type="match status" value="1"/>
</dbReference>
<dbReference type="InterPro" id="IPR001214">
    <property type="entry name" value="SET_dom"/>
</dbReference>
<dbReference type="GO" id="GO:0140951">
    <property type="term" value="F:histone H3K27 trimethyltransferase activity"/>
    <property type="evidence" value="ECO:0007669"/>
    <property type="project" value="UniProtKB-EC"/>
</dbReference>
<name>A0AA39F5Q6_MICHY</name>
<dbReference type="SMART" id="SM00317">
    <property type="entry name" value="SET"/>
    <property type="match status" value="1"/>
</dbReference>
<feature type="domain" description="CXC" evidence="12">
    <location>
        <begin position="509"/>
        <end position="610"/>
    </location>
</feature>
<dbReference type="PANTHER" id="PTHR45747:SF4">
    <property type="entry name" value="HISTONE-LYSINE N-METHYLTRANSFERASE E(Z)"/>
    <property type="match status" value="1"/>
</dbReference>
<dbReference type="InterPro" id="IPR046341">
    <property type="entry name" value="SET_dom_sf"/>
</dbReference>
<keyword evidence="14" id="KW-1185">Reference proteome</keyword>
<dbReference type="Gene3D" id="2.170.270.10">
    <property type="entry name" value="SET domain"/>
    <property type="match status" value="1"/>
</dbReference>
<dbReference type="Pfam" id="PF18264">
    <property type="entry name" value="preSET_CXC"/>
    <property type="match status" value="1"/>
</dbReference>
<dbReference type="Pfam" id="PF00856">
    <property type="entry name" value="SET"/>
    <property type="match status" value="1"/>
</dbReference>
<evidence type="ECO:0000256" key="1">
    <source>
        <dbReference type="ARBA" id="ARBA00004123"/>
    </source>
</evidence>
<dbReference type="PANTHER" id="PTHR45747">
    <property type="entry name" value="HISTONE-LYSINE N-METHYLTRANSFERASE E(Z)"/>
    <property type="match status" value="1"/>
</dbReference>
<evidence type="ECO:0000256" key="9">
    <source>
        <dbReference type="ARBA" id="ARBA00048568"/>
    </source>
</evidence>
<dbReference type="InterPro" id="IPR041355">
    <property type="entry name" value="Pre-SET_CXC"/>
</dbReference>
<feature type="region of interest" description="Disordered" evidence="10">
    <location>
        <begin position="371"/>
        <end position="410"/>
    </location>
</feature>
<dbReference type="InterPro" id="IPR026489">
    <property type="entry name" value="CXC_dom"/>
</dbReference>
<organism evidence="13 14">
    <name type="scientific">Microctonus hyperodae</name>
    <name type="common">Parasitoid wasp</name>
    <dbReference type="NCBI Taxonomy" id="165561"/>
    <lineage>
        <taxon>Eukaryota</taxon>
        <taxon>Metazoa</taxon>
        <taxon>Ecdysozoa</taxon>
        <taxon>Arthropoda</taxon>
        <taxon>Hexapoda</taxon>
        <taxon>Insecta</taxon>
        <taxon>Pterygota</taxon>
        <taxon>Neoptera</taxon>
        <taxon>Endopterygota</taxon>
        <taxon>Hymenoptera</taxon>
        <taxon>Apocrita</taxon>
        <taxon>Ichneumonoidea</taxon>
        <taxon>Braconidae</taxon>
        <taxon>Euphorinae</taxon>
        <taxon>Microctonus</taxon>
    </lineage>
</organism>
<keyword evidence="8" id="KW-0539">Nucleus</keyword>
<evidence type="ECO:0000313" key="14">
    <source>
        <dbReference type="Proteomes" id="UP001168972"/>
    </source>
</evidence>
<gene>
    <name evidence="13" type="ORF">PV327_007125</name>
</gene>
<dbReference type="InterPro" id="IPR045318">
    <property type="entry name" value="EZH1/2-like"/>
</dbReference>
<dbReference type="Pfam" id="PF21358">
    <property type="entry name" value="Ezh2_MCSS"/>
    <property type="match status" value="1"/>
</dbReference>
<dbReference type="Pfam" id="PF18118">
    <property type="entry name" value="PRC2_HTH_1"/>
    <property type="match status" value="1"/>
</dbReference>
<feature type="compositionally biased region" description="Polar residues" evidence="10">
    <location>
        <begin position="371"/>
        <end position="381"/>
    </location>
</feature>
<evidence type="ECO:0000256" key="7">
    <source>
        <dbReference type="ARBA" id="ARBA00023163"/>
    </source>
</evidence>
<dbReference type="AlphaFoldDB" id="A0AA39F5Q6"/>
<reference evidence="13" key="2">
    <citation type="submission" date="2023-03" db="EMBL/GenBank/DDBJ databases">
        <authorList>
            <person name="Inwood S.N."/>
            <person name="Skelly J.G."/>
            <person name="Guhlin J."/>
            <person name="Harrop T.W.R."/>
            <person name="Goldson S.G."/>
            <person name="Dearden P.K."/>
        </authorList>
    </citation>
    <scope>NUCLEOTIDE SEQUENCE</scope>
    <source>
        <strain evidence="13">Lincoln</strain>
        <tissue evidence="13">Whole body</tissue>
    </source>
</reference>
<evidence type="ECO:0000259" key="11">
    <source>
        <dbReference type="PROSITE" id="PS50280"/>
    </source>
</evidence>
<dbReference type="GO" id="GO:0035098">
    <property type="term" value="C:ESC/E(Z) complex"/>
    <property type="evidence" value="ECO:0007669"/>
    <property type="project" value="TreeGrafter"/>
</dbReference>
<feature type="domain" description="SET" evidence="11">
    <location>
        <begin position="617"/>
        <end position="732"/>
    </location>
</feature>
<evidence type="ECO:0000313" key="13">
    <source>
        <dbReference type="EMBL" id="KAK0163446.1"/>
    </source>
</evidence>
<dbReference type="GO" id="GO:0031507">
    <property type="term" value="P:heterochromatin formation"/>
    <property type="evidence" value="ECO:0007669"/>
    <property type="project" value="TreeGrafter"/>
</dbReference>
<keyword evidence="3" id="KW-0489">Methyltransferase</keyword>
<evidence type="ECO:0000256" key="4">
    <source>
        <dbReference type="ARBA" id="ARBA00022679"/>
    </source>
</evidence>
<dbReference type="GO" id="GO:0032259">
    <property type="term" value="P:methylation"/>
    <property type="evidence" value="ECO:0007669"/>
    <property type="project" value="UniProtKB-KW"/>
</dbReference>
<comment type="subcellular location">
    <subcellularLocation>
        <location evidence="1">Nucleus</location>
    </subcellularLocation>
</comment>
<evidence type="ECO:0000259" key="12">
    <source>
        <dbReference type="PROSITE" id="PS51633"/>
    </source>
</evidence>
<keyword evidence="4" id="KW-0808">Transferase</keyword>
<dbReference type="GO" id="GO:0003682">
    <property type="term" value="F:chromatin binding"/>
    <property type="evidence" value="ECO:0007669"/>
    <property type="project" value="TreeGrafter"/>
</dbReference>
<evidence type="ECO:0000256" key="6">
    <source>
        <dbReference type="ARBA" id="ARBA00023015"/>
    </source>
</evidence>
<dbReference type="EMBL" id="JAQQBR010001833">
    <property type="protein sequence ID" value="KAK0163446.1"/>
    <property type="molecule type" value="Genomic_DNA"/>
</dbReference>
<keyword evidence="6" id="KW-0805">Transcription regulation</keyword>
<reference evidence="13" key="1">
    <citation type="journal article" date="2023" name="bioRxiv">
        <title>Scaffold-level genome assemblies of two parasitoid biocontrol wasps reveal the parthenogenesis mechanism and an associated novel virus.</title>
        <authorList>
            <person name="Inwood S."/>
            <person name="Skelly J."/>
            <person name="Guhlin J."/>
            <person name="Harrop T."/>
            <person name="Goldson S."/>
            <person name="Dearden P."/>
        </authorList>
    </citation>
    <scope>NUCLEOTIDE SEQUENCE</scope>
    <source>
        <strain evidence="13">Lincoln</strain>
        <tissue evidence="13">Whole body</tissue>
    </source>
</reference>
<dbReference type="InterPro" id="IPR048358">
    <property type="entry name" value="EZH1/2_MCSS"/>
</dbReference>
<accession>A0AA39F5Q6</accession>
<dbReference type="Proteomes" id="UP001168972">
    <property type="component" value="Unassembled WGS sequence"/>
</dbReference>
<evidence type="ECO:0000256" key="10">
    <source>
        <dbReference type="SAM" id="MobiDB-lite"/>
    </source>
</evidence>
<dbReference type="InterPro" id="IPR041343">
    <property type="entry name" value="PRC2_HTH_1"/>
</dbReference>
<keyword evidence="5" id="KW-0949">S-adenosyl-L-methionine</keyword>
<dbReference type="EC" id="2.1.1.356" evidence="2"/>
<dbReference type="PROSITE" id="PS50280">
    <property type="entry name" value="SET"/>
    <property type="match status" value="1"/>
</dbReference>
<sequence>MSDLTLLEQWEQRVKMEYVRLRLKKRLKHAGDVKKAWKQNRQNVLDVKSEDDKELQEKGVSWTVKDNIPRHESCMKKAVVTNLHDEDNGNDDDDVDTCIINTIPAIPPIPRMHAWTSTQQNILADDETVLHNIPFMGNNMYEESEKFIDELIKCYDGKVHGESDFLDDTLFIELVNILINYDKKMSGTNIRRSPRLLEKKNDNSNDDVNEKIVIKPAEIIDNDKPQMPEFMHIFTAISNIFPDKGEPLALREKYTVLLERLNPKLVLARSTPNMDDSNAAYLPRERTLHSYHSLFCRRCYKYDCLLHRLHSNPDPKDLEKIGPNLKPSPDPCGTNCYMNLVNEEQNVTTIKTEIKEEQDDTQNIQEQVSEFNSNDNASSEEIINGDKDNSIHHDSKLNNNQSLELKDSEKKNELDKQLPFVLLNPEKACEKNKNAELWTGSDKSLFDTLRKIFPDNPCAIAKIIFTKSCQEVYKFAEKDGCAFINTNNDKASATRNKKKKKNRLRLLHYKNKQLIDDSVPDIARNYMPCNHPGSVCDDSCSCIKSRNFCEKFCQCGTKCLNRFPGCRCKAQCNTKHCRCYSLLRECDPDLCLKCGANQFNTTEILCKNINIQRKLRKHLLIGPSDIAGWGVFLQEPVEKNDFISEYCGEIISQNEADRRGKVYDEYKCSFLFNLNYEFVIDSTRTGNKIRFANHSINPNCYAKIMMVNGDHRIGIFAKEAMQPGTELFFDYRYRPTDQLNFVGKEREPETL</sequence>
<dbReference type="PROSITE" id="PS51633">
    <property type="entry name" value="CXC"/>
    <property type="match status" value="1"/>
</dbReference>
<comment type="caution">
    <text evidence="13">The sequence shown here is derived from an EMBL/GenBank/DDBJ whole genome shotgun (WGS) entry which is preliminary data.</text>
</comment>
<keyword evidence="7" id="KW-0804">Transcription</keyword>
<protein>
    <recommendedName>
        <fullName evidence="2">[histone H3]-lysine(27) N-trimethyltransferase</fullName>
        <ecNumber evidence="2">2.1.1.356</ecNumber>
    </recommendedName>
</protein>
<evidence type="ECO:0000256" key="3">
    <source>
        <dbReference type="ARBA" id="ARBA00022603"/>
    </source>
</evidence>
<evidence type="ECO:0000256" key="2">
    <source>
        <dbReference type="ARBA" id="ARBA00012186"/>
    </source>
</evidence>
<feature type="compositionally biased region" description="Basic and acidic residues" evidence="10">
    <location>
        <begin position="384"/>
        <end position="396"/>
    </location>
</feature>
<comment type="catalytic activity">
    <reaction evidence="9">
        <text>L-lysyl(27)-[histone H3] + 3 S-adenosyl-L-methionine = N(6),N(6),N(6)-trimethyl-L-lysyl(27)-[histone H3] + 3 S-adenosyl-L-homocysteine + 3 H(+)</text>
        <dbReference type="Rhea" id="RHEA:60292"/>
        <dbReference type="Rhea" id="RHEA-COMP:15535"/>
        <dbReference type="Rhea" id="RHEA-COMP:15548"/>
        <dbReference type="ChEBI" id="CHEBI:15378"/>
        <dbReference type="ChEBI" id="CHEBI:29969"/>
        <dbReference type="ChEBI" id="CHEBI:57856"/>
        <dbReference type="ChEBI" id="CHEBI:59789"/>
        <dbReference type="ChEBI" id="CHEBI:61961"/>
        <dbReference type="EC" id="2.1.1.356"/>
    </reaction>
</comment>